<dbReference type="InterPro" id="IPR016181">
    <property type="entry name" value="Acyl_CoA_acyltransferase"/>
</dbReference>
<protein>
    <submittedName>
        <fullName evidence="2">Protein N-acetyltransferase, RimJ/RimL family</fullName>
    </submittedName>
</protein>
<proteinExistence type="predicted"/>
<dbReference type="GO" id="GO:1990189">
    <property type="term" value="F:protein N-terminal-serine acetyltransferase activity"/>
    <property type="evidence" value="ECO:0007669"/>
    <property type="project" value="TreeGrafter"/>
</dbReference>
<evidence type="ECO:0000313" key="3">
    <source>
        <dbReference type="Proteomes" id="UP000219688"/>
    </source>
</evidence>
<evidence type="ECO:0000259" key="1">
    <source>
        <dbReference type="PROSITE" id="PS51186"/>
    </source>
</evidence>
<dbReference type="Proteomes" id="UP000219688">
    <property type="component" value="Unassembled WGS sequence"/>
</dbReference>
<dbReference type="PROSITE" id="PS51186">
    <property type="entry name" value="GNAT"/>
    <property type="match status" value="2"/>
</dbReference>
<dbReference type="RefSeq" id="WP_097186746.1">
    <property type="nucleotide sequence ID" value="NZ_OBQK01000001.1"/>
</dbReference>
<dbReference type="AlphaFoldDB" id="A0A285VET2"/>
<keyword evidence="3" id="KW-1185">Reference proteome</keyword>
<dbReference type="GO" id="GO:0008999">
    <property type="term" value="F:protein-N-terminal-alanine acetyltransferase activity"/>
    <property type="evidence" value="ECO:0007669"/>
    <property type="project" value="TreeGrafter"/>
</dbReference>
<evidence type="ECO:0000313" key="2">
    <source>
        <dbReference type="EMBL" id="SOC52467.1"/>
    </source>
</evidence>
<dbReference type="GO" id="GO:0005737">
    <property type="term" value="C:cytoplasm"/>
    <property type="evidence" value="ECO:0007669"/>
    <property type="project" value="TreeGrafter"/>
</dbReference>
<dbReference type="PANTHER" id="PTHR43441:SF10">
    <property type="entry name" value="ACETYLTRANSFERASE"/>
    <property type="match status" value="1"/>
</dbReference>
<feature type="domain" description="N-acetyltransferase" evidence="1">
    <location>
        <begin position="16"/>
        <end position="180"/>
    </location>
</feature>
<dbReference type="SUPFAM" id="SSF55729">
    <property type="entry name" value="Acyl-CoA N-acyltransferases (Nat)"/>
    <property type="match status" value="2"/>
</dbReference>
<feature type="domain" description="N-acetyltransferase" evidence="1">
    <location>
        <begin position="209"/>
        <end position="377"/>
    </location>
</feature>
<dbReference type="InterPro" id="IPR000182">
    <property type="entry name" value="GNAT_dom"/>
</dbReference>
<dbReference type="EMBL" id="OBQK01000001">
    <property type="protein sequence ID" value="SOC52467.1"/>
    <property type="molecule type" value="Genomic_DNA"/>
</dbReference>
<sequence>MGPQAVPQGAPALLDAEVRLVPPRRDHVQMLVELGQDAECLRWGDASPTGSPGAAESWVAVALERWADPHPWTPRQWVVEVHDGGVWRSAGTVEYRPDGHGAVEVGYAVHPASRGRGLAVRAVRLALDHGFRDDGVHTARWRAEVGNWASRRVAWRLGFSPPQRVRGLMPGHGTEQVPRDGWISSLRHDEAREAAYPWLVVPTLHGADVVLRPWRHEDAPRVVEACTDPLTRRYLPALPSPYGMGEAMVFVDTVRDAAARGTEVSWCAADPSTDRCLGAVSLMGLTPESGQGEVGYWLHPEARGRGAMRAAVRTAVGHGFSPATDGGLGLRRVLLRTAGSNVASQRVALALGMTEVGRDRLAETLGDGTVEDMVRFDLLEDEPS</sequence>
<keyword evidence="2" id="KW-0808">Transferase</keyword>
<gene>
    <name evidence="2" type="ORF">SAMN05421879_101583</name>
</gene>
<name>A0A285VET2_9MICO</name>
<accession>A0A285VET2</accession>
<dbReference type="PANTHER" id="PTHR43441">
    <property type="entry name" value="RIBOSOMAL-PROTEIN-SERINE ACETYLTRANSFERASE"/>
    <property type="match status" value="1"/>
</dbReference>
<dbReference type="Pfam" id="PF13302">
    <property type="entry name" value="Acetyltransf_3"/>
    <property type="match status" value="2"/>
</dbReference>
<reference evidence="3" key="1">
    <citation type="submission" date="2017-08" db="EMBL/GenBank/DDBJ databases">
        <authorList>
            <person name="Varghese N."/>
            <person name="Submissions S."/>
        </authorList>
    </citation>
    <scope>NUCLEOTIDE SEQUENCE [LARGE SCALE GENOMIC DNA]</scope>
    <source>
        <strain evidence="3">USBA17B2</strain>
    </source>
</reference>
<dbReference type="Gene3D" id="3.40.630.30">
    <property type="match status" value="2"/>
</dbReference>
<dbReference type="InterPro" id="IPR051908">
    <property type="entry name" value="Ribosomal_N-acetyltransferase"/>
</dbReference>
<organism evidence="2 3">
    <name type="scientific">Ornithinimicrobium cerasi</name>
    <dbReference type="NCBI Taxonomy" id="2248773"/>
    <lineage>
        <taxon>Bacteria</taxon>
        <taxon>Bacillati</taxon>
        <taxon>Actinomycetota</taxon>
        <taxon>Actinomycetes</taxon>
        <taxon>Micrococcales</taxon>
        <taxon>Ornithinimicrobiaceae</taxon>
        <taxon>Ornithinimicrobium</taxon>
    </lineage>
</organism>